<sequence>MKLLVFIFLISSNFFLSQKVESIYVLTRKNIYSNKYKNHTEKDSIILYKDKTFKRIQNYWGFDELDNKTYLGEWSFSKRLLLLKLQRKQDSLEDVVINDIQSINIKFLKRKYRKVK</sequence>
<comment type="caution">
    <text evidence="1">The sequence shown here is derived from an EMBL/GenBank/DDBJ whole genome shotgun (WGS) entry which is preliminary data.</text>
</comment>
<name>A0A3D9CTV2_9FLAO</name>
<dbReference type="Proteomes" id="UP000256326">
    <property type="component" value="Unassembled WGS sequence"/>
</dbReference>
<proteinExistence type="predicted"/>
<dbReference type="AlphaFoldDB" id="A0A3D9CTV2"/>
<keyword evidence="2" id="KW-1185">Reference proteome</keyword>
<accession>A0A3D9CTV2</accession>
<evidence type="ECO:0000313" key="1">
    <source>
        <dbReference type="EMBL" id="REC69200.1"/>
    </source>
</evidence>
<dbReference type="RefSeq" id="WP_116035971.1">
    <property type="nucleotide sequence ID" value="NZ_JBHLVV010000057.1"/>
</dbReference>
<dbReference type="EMBL" id="QNUG01000028">
    <property type="protein sequence ID" value="REC69200.1"/>
    <property type="molecule type" value="Genomic_DNA"/>
</dbReference>
<reference evidence="1 2" key="1">
    <citation type="journal article" date="2006" name="Int. J. Syst. Evol. Microbiol.">
        <title>Chryseobacterium hispanicum sp. nov., isolated from the drinking water distribution system of Sevilla, Spain.</title>
        <authorList>
            <person name="Gallego V."/>
            <person name="Garcia M.T."/>
            <person name="Ventosa A."/>
        </authorList>
    </citation>
    <scope>NUCLEOTIDE SEQUENCE [LARGE SCALE GENOMIC DNA]</scope>
    <source>
        <strain evidence="1 2">KCTC 22104</strain>
    </source>
</reference>
<organism evidence="1 2">
    <name type="scientific">Epilithonimonas hispanica</name>
    <dbReference type="NCBI Taxonomy" id="358687"/>
    <lineage>
        <taxon>Bacteria</taxon>
        <taxon>Pseudomonadati</taxon>
        <taxon>Bacteroidota</taxon>
        <taxon>Flavobacteriia</taxon>
        <taxon>Flavobacteriales</taxon>
        <taxon>Weeksellaceae</taxon>
        <taxon>Chryseobacterium group</taxon>
        <taxon>Epilithonimonas</taxon>
    </lineage>
</organism>
<protein>
    <recommendedName>
        <fullName evidence="3">Lipocalin-like domain-containing protein</fullName>
    </recommendedName>
</protein>
<gene>
    <name evidence="1" type="ORF">DRF58_12700</name>
</gene>
<evidence type="ECO:0008006" key="3">
    <source>
        <dbReference type="Google" id="ProtNLM"/>
    </source>
</evidence>
<evidence type="ECO:0000313" key="2">
    <source>
        <dbReference type="Proteomes" id="UP000256326"/>
    </source>
</evidence>